<dbReference type="AlphaFoldDB" id="A0A7D3Y4X3"/>
<proteinExistence type="predicted"/>
<organism evidence="2 3">
    <name type="scientific">Kroppenstedtia pulmonis</name>
    <dbReference type="NCBI Taxonomy" id="1380685"/>
    <lineage>
        <taxon>Bacteria</taxon>
        <taxon>Bacillati</taxon>
        <taxon>Bacillota</taxon>
        <taxon>Bacilli</taxon>
        <taxon>Bacillales</taxon>
        <taxon>Thermoactinomycetaceae</taxon>
        <taxon>Kroppenstedtia</taxon>
    </lineage>
</organism>
<dbReference type="EMBL" id="CP048104">
    <property type="protein sequence ID" value="QKG84465.1"/>
    <property type="molecule type" value="Genomic_DNA"/>
</dbReference>
<dbReference type="RefSeq" id="WP_173222178.1">
    <property type="nucleotide sequence ID" value="NZ_CP048104.1"/>
</dbReference>
<dbReference type="Pfam" id="PF14414">
    <property type="entry name" value="WHH"/>
    <property type="match status" value="1"/>
</dbReference>
<dbReference type="InterPro" id="IPR032869">
    <property type="entry name" value="WHH_dom_containing"/>
</dbReference>
<evidence type="ECO:0000313" key="3">
    <source>
        <dbReference type="Proteomes" id="UP000503088"/>
    </source>
</evidence>
<feature type="region of interest" description="Disordered" evidence="1">
    <location>
        <begin position="19"/>
        <end position="54"/>
    </location>
</feature>
<keyword evidence="3" id="KW-1185">Reference proteome</keyword>
<accession>A0A7D3Y4X3</accession>
<evidence type="ECO:0008006" key="4">
    <source>
        <dbReference type="Google" id="ProtNLM"/>
    </source>
</evidence>
<protein>
    <recommendedName>
        <fullName evidence="4">HNH endonuclease</fullName>
    </recommendedName>
</protein>
<gene>
    <name evidence="2" type="ORF">GXN76_08245</name>
</gene>
<feature type="region of interest" description="Disordered" evidence="1">
    <location>
        <begin position="313"/>
        <end position="345"/>
    </location>
</feature>
<dbReference type="KEGG" id="kpul:GXN76_08245"/>
<sequence length="511" mass="54745">MVASIEQHIACINEESTCQKGGANENKTGSNVKPHDSNPPDNKNGESSFWDTLGNTVSDGWNQTKKVAGDAWGRIKQEVKEETESLKGTSFKERMKKSIQWSLEWIPGISGISTDIKKLTGFNLIEWISENPGSTLLNAAGIALIFVPGGQGAGAATFINIARTLGWGIVGGSGVGGIVAGLTGGDISDGILYGGLAGLVGGGVGGGVYRGAASFFSRYGGSLVQKWLPGSLGGGSGAFADMATFEWLTQGKVDWKKAGLTGAMIGALTFGGGMFLDKAGPAIGQAMKQFGFNVNIGADGTIAMPWVREAEENVRKSSGSGGTQTPFKARKPPKLSQGDPNFSFKSEWDEKTKELWVTTSDGRKFKVNYGEKRNTVETKTTKEGNTYTVSYDGDAFPDFSPYAVKSKNGEPIEIILPDDTLVGPSSDQTRYTTQLLKEKYPNWRTEFGFTESQIASIEKNKGSIGPGIFKNSAEQLTWHHDKETGKLILVPYDLNNTFQHSGGHQFWGSQK</sequence>
<reference evidence="2 3" key="1">
    <citation type="submission" date="2020-01" db="EMBL/GenBank/DDBJ databases">
        <authorList>
            <person name="Gulvik C.A."/>
            <person name="Batra D.G."/>
        </authorList>
    </citation>
    <scope>NUCLEOTIDE SEQUENCE [LARGE SCALE GENOMIC DNA]</scope>
    <source>
        <strain evidence="2 3">W9323</strain>
    </source>
</reference>
<feature type="compositionally biased region" description="Polar residues" evidence="1">
    <location>
        <begin position="19"/>
        <end position="31"/>
    </location>
</feature>
<dbReference type="Proteomes" id="UP000503088">
    <property type="component" value="Chromosome"/>
</dbReference>
<feature type="compositionally biased region" description="Polar residues" evidence="1">
    <location>
        <begin position="39"/>
        <end position="54"/>
    </location>
</feature>
<name>A0A7D3Y4X3_9BACL</name>
<evidence type="ECO:0000256" key="1">
    <source>
        <dbReference type="SAM" id="MobiDB-lite"/>
    </source>
</evidence>
<evidence type="ECO:0000313" key="2">
    <source>
        <dbReference type="EMBL" id="QKG84465.1"/>
    </source>
</evidence>